<proteinExistence type="predicted"/>
<comment type="caution">
    <text evidence="1">The sequence shown here is derived from an EMBL/GenBank/DDBJ whole genome shotgun (WGS) entry which is preliminary data.</text>
</comment>
<organism evidence="1 2">
    <name type="scientific">Stylophora pistillata</name>
    <name type="common">Smooth cauliflower coral</name>
    <dbReference type="NCBI Taxonomy" id="50429"/>
    <lineage>
        <taxon>Eukaryota</taxon>
        <taxon>Metazoa</taxon>
        <taxon>Cnidaria</taxon>
        <taxon>Anthozoa</taxon>
        <taxon>Hexacorallia</taxon>
        <taxon>Scleractinia</taxon>
        <taxon>Astrocoeniina</taxon>
        <taxon>Pocilloporidae</taxon>
        <taxon>Stylophora</taxon>
    </lineage>
</organism>
<evidence type="ECO:0000313" key="2">
    <source>
        <dbReference type="Proteomes" id="UP000225706"/>
    </source>
</evidence>
<accession>A0A2B4R3K4</accession>
<gene>
    <name evidence="1" type="ORF">AWC38_SpisGene23879</name>
</gene>
<protein>
    <recommendedName>
        <fullName evidence="3">Endonuclease/exonuclease/phosphatase domain-containing protein</fullName>
    </recommendedName>
</protein>
<evidence type="ECO:0000313" key="1">
    <source>
        <dbReference type="EMBL" id="PFX12201.1"/>
    </source>
</evidence>
<dbReference type="STRING" id="50429.A0A2B4R3K4"/>
<dbReference type="PANTHER" id="PTHR47510">
    <property type="entry name" value="REVERSE TRANSCRIPTASE DOMAIN-CONTAINING PROTEIN"/>
    <property type="match status" value="1"/>
</dbReference>
<dbReference type="OrthoDB" id="10037236at2759"/>
<keyword evidence="2" id="KW-1185">Reference proteome</keyword>
<dbReference type="Proteomes" id="UP000225706">
    <property type="component" value="Unassembled WGS sequence"/>
</dbReference>
<evidence type="ECO:0008006" key="3">
    <source>
        <dbReference type="Google" id="ProtNLM"/>
    </source>
</evidence>
<dbReference type="Gene3D" id="3.60.10.10">
    <property type="entry name" value="Endonuclease/exonuclease/phosphatase"/>
    <property type="match status" value="1"/>
</dbReference>
<name>A0A2B4R3K4_STYPI</name>
<dbReference type="InterPro" id="IPR036691">
    <property type="entry name" value="Endo/exonu/phosph_ase_sf"/>
</dbReference>
<dbReference type="PANTHER" id="PTHR47510:SF3">
    <property type="entry name" value="ENDO_EXONUCLEASE_PHOSPHATASE DOMAIN-CONTAINING PROTEIN"/>
    <property type="match status" value="1"/>
</dbReference>
<reference evidence="2" key="1">
    <citation type="journal article" date="2017" name="bioRxiv">
        <title>Comparative analysis of the genomes of Stylophora pistillata and Acropora digitifera provides evidence for extensive differences between species of corals.</title>
        <authorList>
            <person name="Voolstra C.R."/>
            <person name="Li Y."/>
            <person name="Liew Y.J."/>
            <person name="Baumgarten S."/>
            <person name="Zoccola D."/>
            <person name="Flot J.-F."/>
            <person name="Tambutte S."/>
            <person name="Allemand D."/>
            <person name="Aranda M."/>
        </authorList>
    </citation>
    <scope>NUCLEOTIDE SEQUENCE [LARGE SCALE GENOMIC DNA]</scope>
</reference>
<sequence length="351" mass="39980">MVMNTRSVAKVDAFPALVAELLTNNCDLCFLTETWLKPIHPTHIVCPNGFCMIRKDRLDRRGGGVAVICRGDWKIERLDGPLSSDFECLWLRVLTPNSVYYACVVYHPDESSYDQEELLDFLTTSCEHLMTVDPNCRIIIAGDVNQLKYKDLLVHASLSQMVKKPTRGENILDVFITNTPHLWEKVRVFESAIRNRLQKRSKPLPVGLEDRINHLIRENQRQAVKQDSCMSGRGSRAWWSTVNTITGRDTQPQWMSSVIHPDTINKYFCSVNSDPEYIAPAPIDIPDDARIPTIPLHIVTHFLSKLKRTACGPDELLPLLSPMCLTACCNNIKYHPLGRWQTSGLYLRSLH</sequence>
<dbReference type="SUPFAM" id="SSF56219">
    <property type="entry name" value="DNase I-like"/>
    <property type="match status" value="1"/>
</dbReference>
<dbReference type="AlphaFoldDB" id="A0A2B4R3K4"/>
<dbReference type="EMBL" id="LSMT01001521">
    <property type="protein sequence ID" value="PFX12201.1"/>
    <property type="molecule type" value="Genomic_DNA"/>
</dbReference>